<dbReference type="GO" id="GO:0019843">
    <property type="term" value="F:rRNA binding"/>
    <property type="evidence" value="ECO:0007669"/>
    <property type="project" value="UniProtKB-UniRule"/>
</dbReference>
<dbReference type="RefSeq" id="WP_317137134.1">
    <property type="nucleotide sequence ID" value="NZ_CP043875.1"/>
</dbReference>
<evidence type="ECO:0000313" key="13">
    <source>
        <dbReference type="EMBL" id="WOF15561.1"/>
    </source>
</evidence>
<keyword evidence="14" id="KW-1185">Reference proteome</keyword>
<evidence type="ECO:0000256" key="12">
    <source>
        <dbReference type="RuleBase" id="RU000659"/>
    </source>
</evidence>
<dbReference type="InterPro" id="IPR028364">
    <property type="entry name" value="Ribosomal_uL1/biogenesis"/>
</dbReference>
<dbReference type="Gene3D" id="3.30.190.20">
    <property type="match status" value="1"/>
</dbReference>
<dbReference type="InterPro" id="IPR016095">
    <property type="entry name" value="Ribosomal_uL1_3-a/b-sand"/>
</dbReference>
<dbReference type="Pfam" id="PF00687">
    <property type="entry name" value="Ribosomal_L1"/>
    <property type="match status" value="1"/>
</dbReference>
<evidence type="ECO:0000256" key="4">
    <source>
        <dbReference type="ARBA" id="ARBA00022555"/>
    </source>
</evidence>
<dbReference type="FunFam" id="3.40.50.790:FF:000005">
    <property type="entry name" value="50S ribosomal protein L1"/>
    <property type="match status" value="1"/>
</dbReference>
<gene>
    <name evidence="11" type="primary">rpl1</name>
    <name evidence="13" type="ORF">F1737_02115</name>
</gene>
<dbReference type="GO" id="GO:0015934">
    <property type="term" value="C:large ribosomal subunit"/>
    <property type="evidence" value="ECO:0007669"/>
    <property type="project" value="InterPro"/>
</dbReference>
<accession>A0AA97FDP6</accession>
<dbReference type="PROSITE" id="PS01199">
    <property type="entry name" value="RIBOSOMAL_L1"/>
    <property type="match status" value="1"/>
</dbReference>
<reference evidence="13 14" key="1">
    <citation type="submission" date="2019-09" db="EMBL/GenBank/DDBJ databases">
        <title>The complete genome of Methanoplanus sp. FWC-SCC4.</title>
        <authorList>
            <person name="Chen S.-C."/>
            <person name="Zhou Y.-Z."/>
            <person name="Lai M.-C."/>
        </authorList>
    </citation>
    <scope>NUCLEOTIDE SEQUENCE [LARGE SCALE GENOMIC DNA]</scope>
    <source>
        <strain evidence="13 14">FWC-SCC4</strain>
    </source>
</reference>
<name>A0AA97FDP6_9EURY</name>
<keyword evidence="5 11" id="KW-0699">rRNA-binding</keyword>
<dbReference type="NCBIfam" id="NF003244">
    <property type="entry name" value="PRK04203.1"/>
    <property type="match status" value="1"/>
</dbReference>
<evidence type="ECO:0000256" key="10">
    <source>
        <dbReference type="ARBA" id="ARBA00045545"/>
    </source>
</evidence>
<keyword evidence="9 11" id="KW-0687">Ribonucleoprotein</keyword>
<proteinExistence type="inferred from homology"/>
<keyword evidence="3 11" id="KW-0678">Repressor</keyword>
<dbReference type="GO" id="GO:0006412">
    <property type="term" value="P:translation"/>
    <property type="evidence" value="ECO:0007669"/>
    <property type="project" value="UniProtKB-UniRule"/>
</dbReference>
<comment type="function">
    <text evidence="11">Protein L1 is also a translational repressor protein, it controls the translation of its operon by binding to its mRNA.</text>
</comment>
<evidence type="ECO:0000256" key="9">
    <source>
        <dbReference type="ARBA" id="ARBA00023274"/>
    </source>
</evidence>
<dbReference type="Proteomes" id="UP001301797">
    <property type="component" value="Chromosome"/>
</dbReference>
<keyword evidence="4 11" id="KW-0820">tRNA-binding</keyword>
<dbReference type="SUPFAM" id="SSF56808">
    <property type="entry name" value="Ribosomal protein L1"/>
    <property type="match status" value="1"/>
</dbReference>
<dbReference type="HAMAP" id="MF_01318_A">
    <property type="entry name" value="Ribosomal_uL1_A"/>
    <property type="match status" value="1"/>
</dbReference>
<dbReference type="EMBL" id="CP043875">
    <property type="protein sequence ID" value="WOF15561.1"/>
    <property type="molecule type" value="Genomic_DNA"/>
</dbReference>
<sequence length="214" mass="23731">MVERVQILEAVKEAIEKAPDRKFRESLEISINLKNIDMAQPKNRIDETMILPKGTGKVNKIAVLGKGDITTQAKAANVDLIIGPEEIERLGGEPREARKMADEYRFFLAETAMMPLVGRYLGTRLGPRGKMPQPVPPQVDAGPIIERLRNSVKFRTKDKKTFHVAVGTTVMSAEDIAENIDAVMKKVEGNLESGTMNIRSVYVKTSMGPAVRLM</sequence>
<dbReference type="GO" id="GO:0006417">
    <property type="term" value="P:regulation of translation"/>
    <property type="evidence" value="ECO:0007669"/>
    <property type="project" value="UniProtKB-KW"/>
</dbReference>
<dbReference type="GO" id="GO:0000049">
    <property type="term" value="F:tRNA binding"/>
    <property type="evidence" value="ECO:0007669"/>
    <property type="project" value="UniProtKB-KW"/>
</dbReference>
<dbReference type="CDD" id="cd00403">
    <property type="entry name" value="Ribosomal_L1"/>
    <property type="match status" value="1"/>
</dbReference>
<comment type="similarity">
    <text evidence="1 11 12">Belongs to the universal ribosomal protein uL1 family.</text>
</comment>
<dbReference type="InterPro" id="IPR002143">
    <property type="entry name" value="Ribosomal_uL1"/>
</dbReference>
<evidence type="ECO:0000256" key="6">
    <source>
        <dbReference type="ARBA" id="ARBA00022845"/>
    </source>
</evidence>
<dbReference type="KEGG" id="mefw:F1737_02115"/>
<dbReference type="InterPro" id="IPR023669">
    <property type="entry name" value="Ribosomal_uL1_arc"/>
</dbReference>
<comment type="subunit">
    <text evidence="2 11">Part of the 50S ribosomal subunit.</text>
</comment>
<dbReference type="InterPro" id="IPR023674">
    <property type="entry name" value="Ribosomal_uL1-like"/>
</dbReference>
<evidence type="ECO:0000256" key="11">
    <source>
        <dbReference type="HAMAP-Rule" id="MF_01318"/>
    </source>
</evidence>
<keyword evidence="7 11" id="KW-0694">RNA-binding</keyword>
<evidence type="ECO:0000256" key="8">
    <source>
        <dbReference type="ARBA" id="ARBA00022980"/>
    </source>
</evidence>
<dbReference type="GeneID" id="85228926"/>
<protein>
    <recommendedName>
        <fullName evidence="11">Large ribosomal subunit protein uL1</fullName>
    </recommendedName>
</protein>
<organism evidence="13 14">
    <name type="scientific">Methanochimaera problematica</name>
    <dbReference type="NCBI Taxonomy" id="2609417"/>
    <lineage>
        <taxon>Archaea</taxon>
        <taxon>Methanobacteriati</taxon>
        <taxon>Methanobacteriota</taxon>
        <taxon>Stenosarchaea group</taxon>
        <taxon>Methanomicrobia</taxon>
        <taxon>Methanomicrobiales</taxon>
        <taxon>Methanomicrobiaceae</taxon>
        <taxon>Methanochimaera</taxon>
    </lineage>
</organism>
<dbReference type="PIRSF" id="PIRSF002155">
    <property type="entry name" value="Ribosomal_L1"/>
    <property type="match status" value="1"/>
</dbReference>
<evidence type="ECO:0000256" key="5">
    <source>
        <dbReference type="ARBA" id="ARBA00022730"/>
    </source>
</evidence>
<dbReference type="InterPro" id="IPR023673">
    <property type="entry name" value="Ribosomal_uL1_CS"/>
</dbReference>
<comment type="function">
    <text evidence="10">Probably involved in E site tRNA release. Binds directly to 23S rRNA.</text>
</comment>
<keyword evidence="8 11" id="KW-0689">Ribosomal protein</keyword>
<evidence type="ECO:0000313" key="14">
    <source>
        <dbReference type="Proteomes" id="UP001301797"/>
    </source>
</evidence>
<keyword evidence="6 11" id="KW-0810">Translation regulation</keyword>
<evidence type="ECO:0000256" key="2">
    <source>
        <dbReference type="ARBA" id="ARBA00011838"/>
    </source>
</evidence>
<evidence type="ECO:0000256" key="7">
    <source>
        <dbReference type="ARBA" id="ARBA00022884"/>
    </source>
</evidence>
<dbReference type="GO" id="GO:0003735">
    <property type="term" value="F:structural constituent of ribosome"/>
    <property type="evidence" value="ECO:0007669"/>
    <property type="project" value="InterPro"/>
</dbReference>
<evidence type="ECO:0000256" key="1">
    <source>
        <dbReference type="ARBA" id="ARBA00010531"/>
    </source>
</evidence>
<comment type="function">
    <text evidence="11">Binds directly to 23S rRNA. Probably involved in E site tRNA release.</text>
</comment>
<dbReference type="AlphaFoldDB" id="A0AA97FDP6"/>
<dbReference type="Gene3D" id="3.40.50.790">
    <property type="match status" value="1"/>
</dbReference>
<dbReference type="PANTHER" id="PTHR36427:SF3">
    <property type="entry name" value="LARGE RIBOSOMAL SUBUNIT PROTEIN UL1M"/>
    <property type="match status" value="1"/>
</dbReference>
<dbReference type="PANTHER" id="PTHR36427">
    <property type="entry name" value="54S RIBOSOMAL PROTEIN L1, MITOCHONDRIAL"/>
    <property type="match status" value="1"/>
</dbReference>
<evidence type="ECO:0000256" key="3">
    <source>
        <dbReference type="ARBA" id="ARBA00022491"/>
    </source>
</evidence>